<dbReference type="Proteomes" id="UP000008037">
    <property type="component" value="Chromosome"/>
</dbReference>
<dbReference type="STRING" id="1237085.Ngar_c29860"/>
<dbReference type="EMBL" id="CP002408">
    <property type="protein sequence ID" value="AFU59904.1"/>
    <property type="molecule type" value="Genomic_DNA"/>
</dbReference>
<evidence type="ECO:0008006" key="4">
    <source>
        <dbReference type="Google" id="ProtNLM"/>
    </source>
</evidence>
<keyword evidence="3" id="KW-1185">Reference proteome</keyword>
<dbReference type="KEGG" id="nga:Ngar_c29860"/>
<reference evidence="2 3" key="1">
    <citation type="journal article" date="2012" name="Environ. Microbiol.">
        <title>The genome of the ammonia-oxidizing Candidatus Nitrososphaera gargensis: insights into metabolic versatility and environmental adaptations.</title>
        <authorList>
            <person name="Spang A."/>
            <person name="Poehlein A."/>
            <person name="Offre P."/>
            <person name="Zumbragel S."/>
            <person name="Haider S."/>
            <person name="Rychlik N."/>
            <person name="Nowka B."/>
            <person name="Schmeisser C."/>
            <person name="Lebedeva E.V."/>
            <person name="Rattei T."/>
            <person name="Bohm C."/>
            <person name="Schmid M."/>
            <person name="Galushko A."/>
            <person name="Hatzenpichler R."/>
            <person name="Weinmaier T."/>
            <person name="Daniel R."/>
            <person name="Schleper C."/>
            <person name="Spieck E."/>
            <person name="Streit W."/>
            <person name="Wagner M."/>
        </authorList>
    </citation>
    <scope>NUCLEOTIDE SEQUENCE [LARGE SCALE GENOMIC DNA]</scope>
    <source>
        <strain evidence="3">Ga9.2</strain>
    </source>
</reference>
<dbReference type="HOGENOM" id="CLU_741065_0_0_2"/>
<dbReference type="BioCyc" id="CNIT1237085:G1324-2986-MONOMER"/>
<organism evidence="2 3">
    <name type="scientific">Nitrososphaera gargensis (strain Ga9.2)</name>
    <dbReference type="NCBI Taxonomy" id="1237085"/>
    <lineage>
        <taxon>Archaea</taxon>
        <taxon>Nitrososphaerota</taxon>
        <taxon>Nitrososphaeria</taxon>
        <taxon>Nitrososphaerales</taxon>
        <taxon>Nitrososphaeraceae</taxon>
        <taxon>Nitrososphaera</taxon>
    </lineage>
</organism>
<evidence type="ECO:0000313" key="2">
    <source>
        <dbReference type="EMBL" id="AFU59904.1"/>
    </source>
</evidence>
<dbReference type="RefSeq" id="WP_015020438.1">
    <property type="nucleotide sequence ID" value="NC_018719.1"/>
</dbReference>
<feature type="region of interest" description="Disordered" evidence="1">
    <location>
        <begin position="312"/>
        <end position="373"/>
    </location>
</feature>
<dbReference type="InParanoid" id="K0INS9"/>
<gene>
    <name evidence="2" type="ordered locus">Ngar_c29860</name>
</gene>
<dbReference type="OrthoDB" id="381238at2157"/>
<name>K0INS9_NITGG</name>
<feature type="compositionally biased region" description="Basic and acidic residues" evidence="1">
    <location>
        <begin position="312"/>
        <end position="337"/>
    </location>
</feature>
<proteinExistence type="predicted"/>
<evidence type="ECO:0000313" key="3">
    <source>
        <dbReference type="Proteomes" id="UP000008037"/>
    </source>
</evidence>
<sequence>MSNHDIISWDSAIGRKVKSSDDKDLGKVQSITRDYIQTKEGTVSKNYYFIPKYYLSGYDGDKLWVSLTRDEVKSKFERENAPEPSEWETPEYAKRRTVVMEKYPEFATSIPANMVQMPWDKIIDKKVKSSDRKDLGDVESVSSDYIEVKEGLVSKKHYYIPKFYIQGFDGDSLYASLTKNEIKDRFERDSPPPPSEFQSADYQERMRRVEADYPQFLHGVPWMAKEPSTEIPVDYSGTTYNIPWDQLIHQHVRTTDNVEIGYVERIGNEFVVVREGVSDVHIYYIPKAYIRDYDGSQLWIDAPSGLVRSKFEREPEPSVEELRTLARDAPRYRKRTVEPQAQRTTTAEPGSVKVETEVDLEEAGRTKTATEGA</sequence>
<dbReference type="GeneID" id="13796795"/>
<accession>K0INS9</accession>
<feature type="compositionally biased region" description="Polar residues" evidence="1">
    <location>
        <begin position="339"/>
        <end position="348"/>
    </location>
</feature>
<evidence type="ECO:0000256" key="1">
    <source>
        <dbReference type="SAM" id="MobiDB-lite"/>
    </source>
</evidence>
<protein>
    <recommendedName>
        <fullName evidence="4">PRC-barrel domain-containing protein</fullName>
    </recommendedName>
</protein>
<dbReference type="AlphaFoldDB" id="K0INS9"/>